<evidence type="ECO:0000256" key="2">
    <source>
        <dbReference type="SAM" id="MobiDB-lite"/>
    </source>
</evidence>
<feature type="signal peptide" evidence="3">
    <location>
        <begin position="1"/>
        <end position="26"/>
    </location>
</feature>
<dbReference type="Pfam" id="PF20148">
    <property type="entry name" value="DUF6531"/>
    <property type="match status" value="1"/>
</dbReference>
<keyword evidence="7" id="KW-1185">Reference proteome</keyword>
<name>A0LJM9_SYNFM</name>
<dbReference type="KEGG" id="sfu:Sfum_1946"/>
<proteinExistence type="predicted"/>
<evidence type="ECO:0000256" key="1">
    <source>
        <dbReference type="ARBA" id="ARBA00022737"/>
    </source>
</evidence>
<feature type="domain" description="DUF6531" evidence="4">
    <location>
        <begin position="110"/>
        <end position="186"/>
    </location>
</feature>
<dbReference type="Gene3D" id="3.90.930.1">
    <property type="match status" value="1"/>
</dbReference>
<dbReference type="InterPro" id="IPR050708">
    <property type="entry name" value="T6SS_VgrG/RHS"/>
</dbReference>
<dbReference type="EMBL" id="CP000478">
    <property type="protein sequence ID" value="ABK17631.1"/>
    <property type="molecule type" value="Genomic_DNA"/>
</dbReference>
<organism evidence="6 7">
    <name type="scientific">Syntrophobacter fumaroxidans (strain DSM 10017 / MPOB)</name>
    <dbReference type="NCBI Taxonomy" id="335543"/>
    <lineage>
        <taxon>Bacteria</taxon>
        <taxon>Pseudomonadati</taxon>
        <taxon>Thermodesulfobacteriota</taxon>
        <taxon>Syntrophobacteria</taxon>
        <taxon>Syntrophobacterales</taxon>
        <taxon>Syntrophobacteraceae</taxon>
        <taxon>Syntrophobacter</taxon>
    </lineage>
</organism>
<evidence type="ECO:0000259" key="5">
    <source>
        <dbReference type="Pfam" id="PF25023"/>
    </source>
</evidence>
<feature type="domain" description="Teneurin-like YD-shell" evidence="5">
    <location>
        <begin position="1028"/>
        <end position="1295"/>
    </location>
</feature>
<dbReference type="Pfam" id="PF25023">
    <property type="entry name" value="TEN_YD-shell"/>
    <property type="match status" value="1"/>
</dbReference>
<dbReference type="eggNOG" id="COG3209">
    <property type="taxonomic scope" value="Bacteria"/>
</dbReference>
<dbReference type="InterPro" id="IPR056823">
    <property type="entry name" value="TEN-like_YD-shell"/>
</dbReference>
<evidence type="ECO:0000313" key="7">
    <source>
        <dbReference type="Proteomes" id="UP000001784"/>
    </source>
</evidence>
<evidence type="ECO:0000313" key="6">
    <source>
        <dbReference type="EMBL" id="ABK17631.1"/>
    </source>
</evidence>
<feature type="chain" id="PRO_5002626822" evidence="3">
    <location>
        <begin position="27"/>
        <end position="1433"/>
    </location>
</feature>
<dbReference type="Pfam" id="PF05593">
    <property type="entry name" value="RHS_repeat"/>
    <property type="match status" value="2"/>
</dbReference>
<dbReference type="InterPro" id="IPR031325">
    <property type="entry name" value="RHS_repeat"/>
</dbReference>
<feature type="region of interest" description="Disordered" evidence="2">
    <location>
        <begin position="643"/>
        <end position="665"/>
    </location>
</feature>
<sequence length="1433" mass="154531" precursor="true">MANKIFRRSARFFLCVFVLSCPLVWAGLPVAPGLNSPGNDTWVPLTETARIETASAARCLLAAHAGGKGATGLSPSPGHGEALSAKPALEDLDYGVDTEAFFPGGDVLGGTVSILTGNAVETAADLAYPSAHRLGLTFGRTYNSRAETSGILGTGWTHTYGASLTPPVSPDPYLKVVDSTGRARYFTEESAGVYRGAFNDHTKVLVLVNGNYAWYPLDGTIFIFSPTGLLLHIQDIAGNRLSLTHDAQNRPSTVSDPSTGRALTFSYNGSGLLETITGPLPNTTSTGTVATFTYDANSNLTSVLYADNSGFTYEYADANDVHNLTLTQNKANHTLFEWTYDAQDRCAWHRSRRARGSFSVSYVSDTQVDVTDPYNWVRSYTVATVAGRKRVTAVVNPAYPGDPDKAANAPYAASNALAWTYDASTGNLTDATFPRGVVNQFRNFIVRGYPQTVILAAGSAQPRTIAYTWHPSMNVVLTRTEASVLGAGNKETIFDYDDPAAAGDDPAVYNESPTKLLYRKIEKGYRKTVAGTVASYEYVTALTYNAGGQVLTIDGPRSGTGDTTTFAYDATTNDLLSVTRPLVGATVFSNFDAAGNPRKLTDVNAQEQTFVYDSRGRIKEIHNTADSSVRTVTYNVAGLPATRTDEDGVNESHTYDNTYGQPRRVTDHEGNYVKTIFNAAGNLTSVQHLTAADEITRERTWSYSGSDYPGLLFKEYEADGVTHTRTQYDASGNVRSVVDPNGNQTDYAYDAFNRVISITRPGNAVTHFEYDSQGNLAKVVDPEGDPANPALGHTTTTTYDDMGNLIGVGSPDSGTTTYGYRPEGTIWWRIDARNIQTTYSNDALYRINQASYPAVGDLAAYTVTYSHDQRANGKGHLTTVTDPSGTTLLNYDARGRLKEKKSTVSGFQFTLSRTFSPAGRVNQLTYPSGRTVTYSRAGCGCKLTGVSTTYGAESATTILENLSYQPFGQATGMGWGNAGSVVSEYDLNGRLTTANRGAPMQRDFTYYPNGQLHTVAGTASTPWVNRVYAYDTLDRLSLAERPQLTKAYDFDSAGNRLHTIVDASVSETYAYAAGTNRLSAVAAAQGKTFDYDANGNTILIASGTNRVFTYNQENRLIGVAEDGNPLGTYVYNGFGQRAAKTAGGVATLYIYDFSGNLVCEAEGTGGGIQKEYIHHGRSRLAMADPGAGAVCSGNTKVCVYFTHNDLLGTPEFMTDSTNTAVWEAAYDAFGEATIHPASTVVNNFRFPGQYYDAETGLHYNWHRYYDPKTGRYMTPDPIGLAGGINPYTYAENDPINFIDLYGLWRFPDYVSINFNIAIPTPWTATLLGGTAQVALDRYGNFYAGPGGTVGKAATVFSLSATVGWLDTSEKPCEKTLDNFLSGHSFNAGAGFWGGGGETWTPGVGTGTEVGFVSPQAGASYHYSWKVTKFGFGW</sequence>
<feature type="compositionally biased region" description="Polar residues" evidence="2">
    <location>
        <begin position="651"/>
        <end position="660"/>
    </location>
</feature>
<dbReference type="SUPFAM" id="SSF81296">
    <property type="entry name" value="E set domains"/>
    <property type="match status" value="1"/>
</dbReference>
<dbReference type="NCBIfam" id="TIGR03696">
    <property type="entry name" value="Rhs_assc_core"/>
    <property type="match status" value="1"/>
</dbReference>
<dbReference type="Gene3D" id="2.180.10.10">
    <property type="entry name" value="RHS repeat-associated core"/>
    <property type="match status" value="3"/>
</dbReference>
<dbReference type="InParanoid" id="A0LJM9"/>
<evidence type="ECO:0000256" key="3">
    <source>
        <dbReference type="SAM" id="SignalP"/>
    </source>
</evidence>
<dbReference type="InterPro" id="IPR022385">
    <property type="entry name" value="Rhs_assc_core"/>
</dbReference>
<dbReference type="STRING" id="335543.Sfum_1946"/>
<keyword evidence="3" id="KW-0732">Signal</keyword>
<dbReference type="RefSeq" id="WP_011698801.1">
    <property type="nucleotide sequence ID" value="NC_008554.1"/>
</dbReference>
<reference evidence="6 7" key="1">
    <citation type="submission" date="2006-10" db="EMBL/GenBank/DDBJ databases">
        <title>Complete sequence of Syntrophobacter fumaroxidans MPOB.</title>
        <authorList>
            <consortium name="US DOE Joint Genome Institute"/>
            <person name="Copeland A."/>
            <person name="Lucas S."/>
            <person name="Lapidus A."/>
            <person name="Barry K."/>
            <person name="Detter J.C."/>
            <person name="Glavina del Rio T."/>
            <person name="Hammon N."/>
            <person name="Israni S."/>
            <person name="Pitluck S."/>
            <person name="Goltsman E.G."/>
            <person name="Martinez M."/>
            <person name="Schmutz J."/>
            <person name="Larimer F."/>
            <person name="Land M."/>
            <person name="Hauser L."/>
            <person name="Kyrpides N."/>
            <person name="Kim E."/>
            <person name="Boone D.R."/>
            <person name="Brockman F."/>
            <person name="Culley D."/>
            <person name="Ferry J."/>
            <person name="Gunsalus R."/>
            <person name="McInerney M.J."/>
            <person name="Morrison M."/>
            <person name="Plugge C."/>
            <person name="Rohlin L."/>
            <person name="Scholten J."/>
            <person name="Sieber J."/>
            <person name="Stams A.J.M."/>
            <person name="Worm P."/>
            <person name="Henstra A.M."/>
            <person name="Richardson P."/>
        </authorList>
    </citation>
    <scope>NUCLEOTIDE SEQUENCE [LARGE SCALE GENOMIC DNA]</scope>
    <source>
        <strain evidence="7">DSM 10017 / MPOB</strain>
    </source>
</reference>
<dbReference type="OrthoDB" id="8481850at2"/>
<dbReference type="Proteomes" id="UP000001784">
    <property type="component" value="Chromosome"/>
</dbReference>
<dbReference type="HOGENOM" id="CLU_003684_1_0_7"/>
<accession>A0LJM9</accession>
<dbReference type="InterPro" id="IPR014756">
    <property type="entry name" value="Ig_E-set"/>
</dbReference>
<protein>
    <submittedName>
        <fullName evidence="6">YD repeat protein</fullName>
    </submittedName>
</protein>
<gene>
    <name evidence="6" type="ordered locus">Sfum_1946</name>
</gene>
<dbReference type="PANTHER" id="PTHR32305">
    <property type="match status" value="1"/>
</dbReference>
<dbReference type="PANTHER" id="PTHR32305:SF15">
    <property type="entry name" value="PROTEIN RHSA-RELATED"/>
    <property type="match status" value="1"/>
</dbReference>
<dbReference type="InterPro" id="IPR045351">
    <property type="entry name" value="DUF6531"/>
</dbReference>
<dbReference type="InterPro" id="IPR006530">
    <property type="entry name" value="YD"/>
</dbReference>
<dbReference type="NCBIfam" id="TIGR01643">
    <property type="entry name" value="YD_repeat_2x"/>
    <property type="match status" value="4"/>
</dbReference>
<keyword evidence="1" id="KW-0677">Repeat</keyword>
<evidence type="ECO:0000259" key="4">
    <source>
        <dbReference type="Pfam" id="PF20148"/>
    </source>
</evidence>